<evidence type="ECO:0000256" key="1">
    <source>
        <dbReference type="ARBA" id="ARBA00023172"/>
    </source>
</evidence>
<dbReference type="Gene3D" id="1.10.443.10">
    <property type="entry name" value="Intergrase catalytic core"/>
    <property type="match status" value="1"/>
</dbReference>
<comment type="caution">
    <text evidence="3">The sequence shown here is derived from an EMBL/GenBank/DDBJ whole genome shotgun (WGS) entry which is preliminary data.</text>
</comment>
<accession>A0A9N8F3H0</accession>
<dbReference type="GO" id="GO:0003677">
    <property type="term" value="F:DNA binding"/>
    <property type="evidence" value="ECO:0007669"/>
    <property type="project" value="InterPro"/>
</dbReference>
<dbReference type="Proteomes" id="UP001153069">
    <property type="component" value="Unassembled WGS sequence"/>
</dbReference>
<feature type="region of interest" description="Disordered" evidence="2">
    <location>
        <begin position="62"/>
        <end position="126"/>
    </location>
</feature>
<gene>
    <name evidence="3" type="ORF">SEMRO_4699_G354490.1</name>
</gene>
<evidence type="ECO:0000313" key="3">
    <source>
        <dbReference type="EMBL" id="CAB9532008.1"/>
    </source>
</evidence>
<dbReference type="EMBL" id="CAICTM010004697">
    <property type="protein sequence ID" value="CAB9532008.1"/>
    <property type="molecule type" value="Genomic_DNA"/>
</dbReference>
<organism evidence="3 4">
    <name type="scientific">Seminavis robusta</name>
    <dbReference type="NCBI Taxonomy" id="568900"/>
    <lineage>
        <taxon>Eukaryota</taxon>
        <taxon>Sar</taxon>
        <taxon>Stramenopiles</taxon>
        <taxon>Ochrophyta</taxon>
        <taxon>Bacillariophyta</taxon>
        <taxon>Bacillariophyceae</taxon>
        <taxon>Bacillariophycidae</taxon>
        <taxon>Naviculales</taxon>
        <taxon>Naviculaceae</taxon>
        <taxon>Seminavis</taxon>
    </lineage>
</organism>
<dbReference type="InterPro" id="IPR013762">
    <property type="entry name" value="Integrase-like_cat_sf"/>
</dbReference>
<keyword evidence="1" id="KW-0233">DNA recombination</keyword>
<protein>
    <submittedName>
        <fullName evidence="3">Uncharacterized protein</fullName>
    </submittedName>
</protein>
<keyword evidence="4" id="KW-1185">Reference proteome</keyword>
<proteinExistence type="predicted"/>
<dbReference type="AlphaFoldDB" id="A0A9N8F3H0"/>
<feature type="compositionally biased region" description="Basic and acidic residues" evidence="2">
    <location>
        <begin position="84"/>
        <end position="116"/>
    </location>
</feature>
<feature type="region of interest" description="Disordered" evidence="2">
    <location>
        <begin position="150"/>
        <end position="221"/>
    </location>
</feature>
<dbReference type="GO" id="GO:0015074">
    <property type="term" value="P:DNA integration"/>
    <property type="evidence" value="ECO:0007669"/>
    <property type="project" value="InterPro"/>
</dbReference>
<dbReference type="InterPro" id="IPR011010">
    <property type="entry name" value="DNA_brk_join_enz"/>
</dbReference>
<name>A0A9N8F3H0_9STRA</name>
<feature type="compositionally biased region" description="Pro residues" evidence="2">
    <location>
        <begin position="150"/>
        <end position="184"/>
    </location>
</feature>
<feature type="compositionally biased region" description="Low complexity" evidence="2">
    <location>
        <begin position="204"/>
        <end position="213"/>
    </location>
</feature>
<sequence>MKGLGVDPHAVARHMGHKSIDTQKHYTETTQGMKANVYDALARGARRVSNCNDDRKKAARSVVDVDAESTPVSKKPHVSTLNTAEKEELEAYRREQDPERKELEERRRRRSMENKENQVPAPSLAGLPVNPYSILYPYGYPPYPPPGIPPYHPPFPPGQIPSQLPPPAHAYSPPPPAHAYPQQPPANNDGAEEKTPLTSNNHHGGYQNGWNQFYGGGGYGR</sequence>
<dbReference type="SUPFAM" id="SSF56349">
    <property type="entry name" value="DNA breaking-rejoining enzymes"/>
    <property type="match status" value="1"/>
</dbReference>
<evidence type="ECO:0000313" key="4">
    <source>
        <dbReference type="Proteomes" id="UP001153069"/>
    </source>
</evidence>
<evidence type="ECO:0000256" key="2">
    <source>
        <dbReference type="SAM" id="MobiDB-lite"/>
    </source>
</evidence>
<reference evidence="3" key="1">
    <citation type="submission" date="2020-06" db="EMBL/GenBank/DDBJ databases">
        <authorList>
            <consortium name="Plant Systems Biology data submission"/>
        </authorList>
    </citation>
    <scope>NUCLEOTIDE SEQUENCE</scope>
    <source>
        <strain evidence="3">D6</strain>
    </source>
</reference>
<dbReference type="GO" id="GO:0006310">
    <property type="term" value="P:DNA recombination"/>
    <property type="evidence" value="ECO:0007669"/>
    <property type="project" value="UniProtKB-KW"/>
</dbReference>